<dbReference type="Gene3D" id="3.30.470.20">
    <property type="entry name" value="ATP-grasp fold, B domain"/>
    <property type="match status" value="1"/>
</dbReference>
<dbReference type="GO" id="GO:0016874">
    <property type="term" value="F:ligase activity"/>
    <property type="evidence" value="ECO:0007669"/>
    <property type="project" value="UniProtKB-KW"/>
</dbReference>
<accession>A0ABP7V5H9</accession>
<evidence type="ECO:0000313" key="6">
    <source>
        <dbReference type="EMBL" id="GAA4058615.1"/>
    </source>
</evidence>
<evidence type="ECO:0000256" key="2">
    <source>
        <dbReference type="ARBA" id="ARBA00022741"/>
    </source>
</evidence>
<dbReference type="PROSITE" id="PS50975">
    <property type="entry name" value="ATP_GRASP"/>
    <property type="match status" value="1"/>
</dbReference>
<dbReference type="SUPFAM" id="SSF56059">
    <property type="entry name" value="Glutathione synthetase ATP-binding domain-like"/>
    <property type="match status" value="1"/>
</dbReference>
<evidence type="ECO:0000256" key="4">
    <source>
        <dbReference type="PROSITE-ProRule" id="PRU00409"/>
    </source>
</evidence>
<keyword evidence="2 4" id="KW-0547">Nucleotide-binding</keyword>
<reference evidence="7" key="1">
    <citation type="journal article" date="2019" name="Int. J. Syst. Evol. Microbiol.">
        <title>The Global Catalogue of Microorganisms (GCM) 10K type strain sequencing project: providing services to taxonomists for standard genome sequencing and annotation.</title>
        <authorList>
            <consortium name="The Broad Institute Genomics Platform"/>
            <consortium name="The Broad Institute Genome Sequencing Center for Infectious Disease"/>
            <person name="Wu L."/>
            <person name="Ma J."/>
        </authorList>
    </citation>
    <scope>NUCLEOTIDE SEQUENCE [LARGE SCALE GENOMIC DNA]</scope>
    <source>
        <strain evidence="7">JCM 17250</strain>
    </source>
</reference>
<keyword evidence="7" id="KW-1185">Reference proteome</keyword>
<dbReference type="Proteomes" id="UP001501734">
    <property type="component" value="Unassembled WGS sequence"/>
</dbReference>
<dbReference type="InterPro" id="IPR004666">
    <property type="entry name" value="Rp_bS6_RimK/Lys_biosynth_LsyX"/>
</dbReference>
<dbReference type="EMBL" id="BAABDL010000014">
    <property type="protein sequence ID" value="GAA4058615.1"/>
    <property type="molecule type" value="Genomic_DNA"/>
</dbReference>
<evidence type="ECO:0000256" key="1">
    <source>
        <dbReference type="ARBA" id="ARBA00022723"/>
    </source>
</evidence>
<feature type="domain" description="ATP-grasp" evidence="5">
    <location>
        <begin position="102"/>
        <end position="291"/>
    </location>
</feature>
<dbReference type="InterPro" id="IPR013815">
    <property type="entry name" value="ATP_grasp_subdomain_1"/>
</dbReference>
<gene>
    <name evidence="6" type="ORF">GCM10022410_02180</name>
</gene>
<keyword evidence="3 4" id="KW-0067">ATP-binding</keyword>
<dbReference type="InterPro" id="IPR013651">
    <property type="entry name" value="ATP-grasp_RimK-type"/>
</dbReference>
<comment type="caution">
    <text evidence="6">The sequence shown here is derived from an EMBL/GenBank/DDBJ whole genome shotgun (WGS) entry which is preliminary data.</text>
</comment>
<dbReference type="Gene3D" id="3.40.50.20">
    <property type="match status" value="1"/>
</dbReference>
<name>A0ABP7V5H9_9BACI</name>
<dbReference type="NCBIfam" id="TIGR00768">
    <property type="entry name" value="rimK_fam"/>
    <property type="match status" value="1"/>
</dbReference>
<sequence length="299" mass="33643">MKLTGWLIYNGGMATEKFIDLHNWYVKTAKTLQIELKPIANNQLFSQIENGQFKLEPQLAKPDFILYLDKDIHLANQLERLGMPIFNSAQTIAVCDNKITMHQQLAGAGLPQPLTIFAPMLFAQIKKPKSTFLDHVEQSLSYPLIVKEAYGSFGEQVYLIHNRTELDAIATKLIHRPHLFQEYIQSSYGRDMRLHVVGGQVVASMERVSSHDFRANVTNGAKMFATEPNDRFIELAIAASQAVGADFSGVDLLFDQNNEPIICEVNSNAHIKTIYQATSIDVSQFIFKHILAKLKGHSI</sequence>
<dbReference type="RefSeq" id="WP_344909566.1">
    <property type="nucleotide sequence ID" value="NZ_BAABDL010000014.1"/>
</dbReference>
<dbReference type="PANTHER" id="PTHR21621">
    <property type="entry name" value="RIBOSOMAL PROTEIN S6 MODIFICATION PROTEIN"/>
    <property type="match status" value="1"/>
</dbReference>
<dbReference type="InterPro" id="IPR011761">
    <property type="entry name" value="ATP-grasp"/>
</dbReference>
<dbReference type="Gene3D" id="3.30.1490.20">
    <property type="entry name" value="ATP-grasp fold, A domain"/>
    <property type="match status" value="1"/>
</dbReference>
<proteinExistence type="predicted"/>
<evidence type="ECO:0000256" key="3">
    <source>
        <dbReference type="ARBA" id="ARBA00022840"/>
    </source>
</evidence>
<keyword evidence="6" id="KW-0436">Ligase</keyword>
<keyword evidence="1" id="KW-0479">Metal-binding</keyword>
<evidence type="ECO:0000259" key="5">
    <source>
        <dbReference type="PROSITE" id="PS50975"/>
    </source>
</evidence>
<evidence type="ECO:0000313" key="7">
    <source>
        <dbReference type="Proteomes" id="UP001501734"/>
    </source>
</evidence>
<dbReference type="PANTHER" id="PTHR21621:SF0">
    <property type="entry name" value="BETA-CITRYLGLUTAMATE SYNTHASE B-RELATED"/>
    <property type="match status" value="1"/>
</dbReference>
<organism evidence="6 7">
    <name type="scientific">Amphibacillus indicireducens</name>
    <dbReference type="NCBI Taxonomy" id="1076330"/>
    <lineage>
        <taxon>Bacteria</taxon>
        <taxon>Bacillati</taxon>
        <taxon>Bacillota</taxon>
        <taxon>Bacilli</taxon>
        <taxon>Bacillales</taxon>
        <taxon>Bacillaceae</taxon>
        <taxon>Amphibacillus</taxon>
    </lineage>
</organism>
<dbReference type="Pfam" id="PF08443">
    <property type="entry name" value="RimK"/>
    <property type="match status" value="1"/>
</dbReference>
<protein>
    <submittedName>
        <fullName evidence="6">RimK family alpha-L-glutamate ligase</fullName>
    </submittedName>
</protein>